<evidence type="ECO:0000313" key="3">
    <source>
        <dbReference type="EMBL" id="BDD10442.1"/>
    </source>
</evidence>
<evidence type="ECO:0000256" key="1">
    <source>
        <dbReference type="SAM" id="SignalP"/>
    </source>
</evidence>
<feature type="chain" id="PRO_5043594310" description="FAS1 domain-containing protein" evidence="1">
    <location>
        <begin position="21"/>
        <end position="504"/>
    </location>
</feature>
<gene>
    <name evidence="3" type="ORF">FUAX_28740</name>
</gene>
<protein>
    <recommendedName>
        <fullName evidence="2">FAS1 domain-containing protein</fullName>
    </recommendedName>
</protein>
<dbReference type="PROSITE" id="PS50213">
    <property type="entry name" value="FAS1"/>
    <property type="match status" value="1"/>
</dbReference>
<evidence type="ECO:0000259" key="2">
    <source>
        <dbReference type="PROSITE" id="PS50213"/>
    </source>
</evidence>
<dbReference type="SUPFAM" id="SSF82153">
    <property type="entry name" value="FAS1 domain"/>
    <property type="match status" value="1"/>
</dbReference>
<proteinExistence type="predicted"/>
<dbReference type="EMBL" id="AP025314">
    <property type="protein sequence ID" value="BDD10442.1"/>
    <property type="molecule type" value="Genomic_DNA"/>
</dbReference>
<dbReference type="Gene3D" id="2.30.180.10">
    <property type="entry name" value="FAS1 domain"/>
    <property type="match status" value="1"/>
</dbReference>
<feature type="signal peptide" evidence="1">
    <location>
        <begin position="1"/>
        <end position="20"/>
    </location>
</feature>
<dbReference type="InterPro" id="IPR036378">
    <property type="entry name" value="FAS1_dom_sf"/>
</dbReference>
<feature type="domain" description="FAS1" evidence="2">
    <location>
        <begin position="37"/>
        <end position="163"/>
    </location>
</feature>
<dbReference type="AlphaFoldDB" id="A0AAU9CTQ5"/>
<name>A0AAU9CTQ5_9BACT</name>
<keyword evidence="1" id="KW-0732">Signal</keyword>
<keyword evidence="4" id="KW-1185">Reference proteome</keyword>
<dbReference type="KEGG" id="fax:FUAX_28740"/>
<dbReference type="Proteomes" id="UP001348817">
    <property type="component" value="Chromosome"/>
</dbReference>
<accession>A0AAU9CTQ5</accession>
<sequence length="504" mass="57889">MKNRLLYSCVLLLATLISSCGDEWDDHYKNSQTYTYDGSVWSYVKGKPEYSQFVAMLEKYDLKPALDNGASNTLFAVRNEDMPSFEGYSEDSVRNVLAYHAGNMSLYVQNVMEDKPARMKSYMSKNVRVSKSGTEVLANRDTDITVPDIVCANGVVHEVGNVLLPKRNIYEQVVLADETFSAFKEHVQLFDWVLDLEKSIEVGRDSLGFPIYDPVFKPENVFFQAYGDLSEEDSTETCLMLSDQAIEATYQRMKLRYYEAETNLPEEYDEQLKKRYYTDKKDGTLKHEYVPRKQLALEVIKNSVLWQGEALAEDMPDTILMSNLRAVEISPEDAGKYYELSNGLLYEWNSLGLLASDIMGDELDFQGESVNMMTSLEEFIPEYGKNGDQESIEVTSDQPFEIWFDCESLIAGTYDLYWYPITRKTSVLDFYIGDTRIKTQYRTAGNWNKQKIATLKFDAFGSKRVKITTLEPYDEVEGLYGISFDRLEFVPVSEAYELLKDRSL</sequence>
<dbReference type="RefSeq" id="WP_338391998.1">
    <property type="nucleotide sequence ID" value="NZ_AP025314.1"/>
</dbReference>
<dbReference type="PROSITE" id="PS51257">
    <property type="entry name" value="PROKAR_LIPOPROTEIN"/>
    <property type="match status" value="1"/>
</dbReference>
<dbReference type="Pfam" id="PF02469">
    <property type="entry name" value="Fasciclin"/>
    <property type="match status" value="1"/>
</dbReference>
<reference evidence="3 4" key="1">
    <citation type="submission" date="2021-12" db="EMBL/GenBank/DDBJ databases">
        <title>Genome sequencing of bacteria with rrn-lacking chromosome and rrn-plasmid.</title>
        <authorList>
            <person name="Anda M."/>
            <person name="Iwasaki W."/>
        </authorList>
    </citation>
    <scope>NUCLEOTIDE SEQUENCE [LARGE SCALE GENOMIC DNA]</scope>
    <source>
        <strain evidence="3 4">DSM 100852</strain>
    </source>
</reference>
<evidence type="ECO:0000313" key="4">
    <source>
        <dbReference type="Proteomes" id="UP001348817"/>
    </source>
</evidence>
<organism evidence="3 4">
    <name type="scientific">Fulvitalea axinellae</name>
    <dbReference type="NCBI Taxonomy" id="1182444"/>
    <lineage>
        <taxon>Bacteria</taxon>
        <taxon>Pseudomonadati</taxon>
        <taxon>Bacteroidota</taxon>
        <taxon>Cytophagia</taxon>
        <taxon>Cytophagales</taxon>
        <taxon>Persicobacteraceae</taxon>
        <taxon>Fulvitalea</taxon>
    </lineage>
</organism>
<dbReference type="InterPro" id="IPR000782">
    <property type="entry name" value="FAS1_domain"/>
</dbReference>